<dbReference type="InterPro" id="IPR016461">
    <property type="entry name" value="COMT-like"/>
</dbReference>
<sequence>MAAPPDPDQPRTVQLAAAILQHTTSIESYLQQNGLPSPSFAPGAPPKLPLPPNVEQQLAAALGALDELNALLLGPMGWLLNQVGHAYDLCSLHALYRYKIPAQLAVGEEVSVAEIARRCDADEDAMARLVQHAVTNYLLVRPRPGHVAHSATSAMLANVPVLHDFIGNVCEDMWPSAHKVVPALAHTAWPGAAADGATAAKSGRPPNQTAHNLAEGTDVPFFETLKGDQERARRFASAMSMLQTMPGFEPTAALEAYDWGALGHGATVVDVGGSAGTFAVALTDKHPDLHVIVQDLPDVIDKARAELPARSADRVALQSHDFFTPQPVTSADAYFFRMILHDWSDDYCLRILRQLISALKPGARVVINDLSIPPPGATTLYEERQVRCKDIAMMAMFNSKERTMDEWTGLVAEADPRFRLRSVVQLPASPIGLIEFTWEPEPAPAVAEAAE</sequence>
<dbReference type="Pfam" id="PF00891">
    <property type="entry name" value="Methyltransf_2"/>
    <property type="match status" value="1"/>
</dbReference>
<dbReference type="PROSITE" id="PS51683">
    <property type="entry name" value="SAM_OMT_II"/>
    <property type="match status" value="1"/>
</dbReference>
<keyword evidence="7" id="KW-1185">Reference proteome</keyword>
<reference evidence="6" key="1">
    <citation type="journal article" date="2023" name="Mol. Phylogenet. Evol.">
        <title>Genome-scale phylogeny and comparative genomics of the fungal order Sordariales.</title>
        <authorList>
            <person name="Hensen N."/>
            <person name="Bonometti L."/>
            <person name="Westerberg I."/>
            <person name="Brannstrom I.O."/>
            <person name="Guillou S."/>
            <person name="Cros-Aarteil S."/>
            <person name="Calhoun S."/>
            <person name="Haridas S."/>
            <person name="Kuo A."/>
            <person name="Mondo S."/>
            <person name="Pangilinan J."/>
            <person name="Riley R."/>
            <person name="LaButti K."/>
            <person name="Andreopoulos B."/>
            <person name="Lipzen A."/>
            <person name="Chen C."/>
            <person name="Yan M."/>
            <person name="Daum C."/>
            <person name="Ng V."/>
            <person name="Clum A."/>
            <person name="Steindorff A."/>
            <person name="Ohm R.A."/>
            <person name="Martin F."/>
            <person name="Silar P."/>
            <person name="Natvig D.O."/>
            <person name="Lalanne C."/>
            <person name="Gautier V."/>
            <person name="Ament-Velasquez S.L."/>
            <person name="Kruys A."/>
            <person name="Hutchinson M.I."/>
            <person name="Powell A.J."/>
            <person name="Barry K."/>
            <person name="Miller A.N."/>
            <person name="Grigoriev I.V."/>
            <person name="Debuchy R."/>
            <person name="Gladieux P."/>
            <person name="Hiltunen Thoren M."/>
            <person name="Johannesson H."/>
        </authorList>
    </citation>
    <scope>NUCLEOTIDE SEQUENCE</scope>
    <source>
        <strain evidence="6">CBS 958.72</strain>
    </source>
</reference>
<reference evidence="6" key="2">
    <citation type="submission" date="2023-06" db="EMBL/GenBank/DDBJ databases">
        <authorList>
            <consortium name="Lawrence Berkeley National Laboratory"/>
            <person name="Haridas S."/>
            <person name="Hensen N."/>
            <person name="Bonometti L."/>
            <person name="Westerberg I."/>
            <person name="Brannstrom I.O."/>
            <person name="Guillou S."/>
            <person name="Cros-Aarteil S."/>
            <person name="Calhoun S."/>
            <person name="Kuo A."/>
            <person name="Mondo S."/>
            <person name="Pangilinan J."/>
            <person name="Riley R."/>
            <person name="Labutti K."/>
            <person name="Andreopoulos B."/>
            <person name="Lipzen A."/>
            <person name="Chen C."/>
            <person name="Yanf M."/>
            <person name="Daum C."/>
            <person name="Ng V."/>
            <person name="Clum A."/>
            <person name="Steindorff A."/>
            <person name="Ohm R."/>
            <person name="Martin F."/>
            <person name="Silar P."/>
            <person name="Natvig D."/>
            <person name="Lalanne C."/>
            <person name="Gautier V."/>
            <person name="Ament-Velasquez S.L."/>
            <person name="Kruys A."/>
            <person name="Hutchinson M.I."/>
            <person name="Powell A.J."/>
            <person name="Barry K."/>
            <person name="Miller A.N."/>
            <person name="Grigoriev I.V."/>
            <person name="Debuchy R."/>
            <person name="Gladieux P."/>
            <person name="Thoren M.H."/>
            <person name="Johannesson H."/>
        </authorList>
    </citation>
    <scope>NUCLEOTIDE SEQUENCE</scope>
    <source>
        <strain evidence="6">CBS 958.72</strain>
    </source>
</reference>
<evidence type="ECO:0000259" key="5">
    <source>
        <dbReference type="Pfam" id="PF00891"/>
    </source>
</evidence>
<organism evidence="6 7">
    <name type="scientific">Lasiosphaeria ovina</name>
    <dbReference type="NCBI Taxonomy" id="92902"/>
    <lineage>
        <taxon>Eukaryota</taxon>
        <taxon>Fungi</taxon>
        <taxon>Dikarya</taxon>
        <taxon>Ascomycota</taxon>
        <taxon>Pezizomycotina</taxon>
        <taxon>Sordariomycetes</taxon>
        <taxon>Sordariomycetidae</taxon>
        <taxon>Sordariales</taxon>
        <taxon>Lasiosphaeriaceae</taxon>
        <taxon>Lasiosphaeria</taxon>
    </lineage>
</organism>
<dbReference type="SUPFAM" id="SSF46785">
    <property type="entry name" value="Winged helix' DNA-binding domain"/>
    <property type="match status" value="1"/>
</dbReference>
<dbReference type="GO" id="GO:0008171">
    <property type="term" value="F:O-methyltransferase activity"/>
    <property type="evidence" value="ECO:0007669"/>
    <property type="project" value="InterPro"/>
</dbReference>
<dbReference type="EMBL" id="JAULSN010000002">
    <property type="protein sequence ID" value="KAK3378670.1"/>
    <property type="molecule type" value="Genomic_DNA"/>
</dbReference>
<dbReference type="InterPro" id="IPR036390">
    <property type="entry name" value="WH_DNA-bd_sf"/>
</dbReference>
<comment type="caution">
    <text evidence="6">The sequence shown here is derived from an EMBL/GenBank/DDBJ whole genome shotgun (WGS) entry which is preliminary data.</text>
</comment>
<dbReference type="AlphaFoldDB" id="A0AAE0KLZ1"/>
<dbReference type="PANTHER" id="PTHR43712:SF12">
    <property type="entry name" value="STERIGMATOCYSTIN 8-O-METHYLTRANSFERASE"/>
    <property type="match status" value="1"/>
</dbReference>
<keyword evidence="3" id="KW-0949">S-adenosyl-L-methionine</keyword>
<dbReference type="CDD" id="cd02440">
    <property type="entry name" value="AdoMet_MTases"/>
    <property type="match status" value="1"/>
</dbReference>
<dbReference type="PANTHER" id="PTHR43712">
    <property type="entry name" value="PUTATIVE (AFU_ORTHOLOGUE AFUA_4G14580)-RELATED"/>
    <property type="match status" value="1"/>
</dbReference>
<protein>
    <submittedName>
        <fullName evidence="6">S-adenosyl-L-methionine-dependent methyltransferase</fullName>
    </submittedName>
</protein>
<dbReference type="SUPFAM" id="SSF53335">
    <property type="entry name" value="S-adenosyl-L-methionine-dependent methyltransferases"/>
    <property type="match status" value="1"/>
</dbReference>
<evidence type="ECO:0000256" key="4">
    <source>
        <dbReference type="SAM" id="MobiDB-lite"/>
    </source>
</evidence>
<evidence type="ECO:0000256" key="1">
    <source>
        <dbReference type="ARBA" id="ARBA00022603"/>
    </source>
</evidence>
<dbReference type="GO" id="GO:0032259">
    <property type="term" value="P:methylation"/>
    <property type="evidence" value="ECO:0007669"/>
    <property type="project" value="UniProtKB-KW"/>
</dbReference>
<dbReference type="Gene3D" id="1.10.10.10">
    <property type="entry name" value="Winged helix-like DNA-binding domain superfamily/Winged helix DNA-binding domain"/>
    <property type="match status" value="1"/>
</dbReference>
<feature type="domain" description="O-methyltransferase C-terminal" evidence="5">
    <location>
        <begin position="209"/>
        <end position="414"/>
    </location>
</feature>
<gene>
    <name evidence="6" type="ORF">B0T24DRAFT_674516</name>
</gene>
<evidence type="ECO:0000256" key="3">
    <source>
        <dbReference type="ARBA" id="ARBA00022691"/>
    </source>
</evidence>
<dbReference type="Gene3D" id="3.40.50.150">
    <property type="entry name" value="Vaccinia Virus protein VP39"/>
    <property type="match status" value="1"/>
</dbReference>
<dbReference type="InterPro" id="IPR029063">
    <property type="entry name" value="SAM-dependent_MTases_sf"/>
</dbReference>
<accession>A0AAE0KLZ1</accession>
<keyword evidence="1 6" id="KW-0489">Methyltransferase</keyword>
<name>A0AAE0KLZ1_9PEZI</name>
<proteinExistence type="predicted"/>
<dbReference type="Proteomes" id="UP001287356">
    <property type="component" value="Unassembled WGS sequence"/>
</dbReference>
<dbReference type="InterPro" id="IPR001077">
    <property type="entry name" value="COMT_C"/>
</dbReference>
<evidence type="ECO:0000313" key="7">
    <source>
        <dbReference type="Proteomes" id="UP001287356"/>
    </source>
</evidence>
<evidence type="ECO:0000256" key="2">
    <source>
        <dbReference type="ARBA" id="ARBA00022679"/>
    </source>
</evidence>
<evidence type="ECO:0000313" key="6">
    <source>
        <dbReference type="EMBL" id="KAK3378670.1"/>
    </source>
</evidence>
<feature type="region of interest" description="Disordered" evidence="4">
    <location>
        <begin position="195"/>
        <end position="215"/>
    </location>
</feature>
<dbReference type="InterPro" id="IPR036388">
    <property type="entry name" value="WH-like_DNA-bd_sf"/>
</dbReference>
<keyword evidence="2" id="KW-0808">Transferase</keyword>